<evidence type="ECO:0000256" key="2">
    <source>
        <dbReference type="SAM" id="SignalP"/>
    </source>
</evidence>
<feature type="signal peptide" evidence="2">
    <location>
        <begin position="1"/>
        <end position="24"/>
    </location>
</feature>
<comment type="caution">
    <text evidence="3">The sequence shown here is derived from an EMBL/GenBank/DDBJ whole genome shotgun (WGS) entry which is preliminary data.</text>
</comment>
<protein>
    <submittedName>
        <fullName evidence="3">Sialic acid-binding periplasmic protein SiaP</fullName>
    </submittedName>
</protein>
<keyword evidence="4" id="KW-1185">Reference proteome</keyword>
<dbReference type="NCBIfam" id="NF037995">
    <property type="entry name" value="TRAP_S1"/>
    <property type="match status" value="1"/>
</dbReference>
<name>A0ABQ5U0A3_9PROT</name>
<reference evidence="3" key="2">
    <citation type="submission" date="2023-01" db="EMBL/GenBank/DDBJ databases">
        <title>Draft genome sequence of Sneathiella chinensis strain NBRC 103408.</title>
        <authorList>
            <person name="Sun Q."/>
            <person name="Mori K."/>
        </authorList>
    </citation>
    <scope>NUCLEOTIDE SEQUENCE</scope>
    <source>
        <strain evidence="3">NBRC 103408</strain>
    </source>
</reference>
<dbReference type="Pfam" id="PF03480">
    <property type="entry name" value="DctP"/>
    <property type="match status" value="1"/>
</dbReference>
<dbReference type="PANTHER" id="PTHR33376">
    <property type="match status" value="1"/>
</dbReference>
<dbReference type="Gene3D" id="3.40.190.170">
    <property type="entry name" value="Bacterial extracellular solute-binding protein, family 7"/>
    <property type="match status" value="1"/>
</dbReference>
<accession>A0ABQ5U0A3</accession>
<dbReference type="EMBL" id="BSNF01000001">
    <property type="protein sequence ID" value="GLQ05158.1"/>
    <property type="molecule type" value="Genomic_DNA"/>
</dbReference>
<dbReference type="RefSeq" id="WP_169559181.1">
    <property type="nucleotide sequence ID" value="NZ_BSNF01000001.1"/>
</dbReference>
<dbReference type="InterPro" id="IPR038404">
    <property type="entry name" value="TRAP_DctP_sf"/>
</dbReference>
<keyword evidence="1 2" id="KW-0732">Signal</keyword>
<evidence type="ECO:0000313" key="4">
    <source>
        <dbReference type="Proteomes" id="UP001161409"/>
    </source>
</evidence>
<gene>
    <name evidence="3" type="primary">siaP</name>
    <name evidence="3" type="ORF">GCM10007924_03790</name>
</gene>
<sequence>MNQMKLSKIVAAFTVLLGATTAHAEDVKWRFASVTPIESPEGQVFQKFAEQVEKYSGGSLKITIYPNEQLGKVDAVLEQLQRGTVHMFAEGSSFMRKWSPDISFVGSSFLFDDREHWVRFMNSGMVANWYREIEKQQGISVLGDPTEVVRGPYRVMVSNKPLNNFDDVQGVKLRMHPSKLALAMWSHMGADVRTLAWTDVYQSISKGIVEAVNSPIALVETMRFYEVAPYLMRHDEFYQSIAFMVNKKALDALTDEQREALLKAHKDAGKVSHEIMNAVAAESVERMQSKHDVKMVSVDRAPFVEAMKSFYAERDKAGELPEGFLAEVEATRNQ</sequence>
<dbReference type="Proteomes" id="UP001161409">
    <property type="component" value="Unassembled WGS sequence"/>
</dbReference>
<evidence type="ECO:0000313" key="3">
    <source>
        <dbReference type="EMBL" id="GLQ05158.1"/>
    </source>
</evidence>
<dbReference type="InterPro" id="IPR018389">
    <property type="entry name" value="DctP_fam"/>
</dbReference>
<evidence type="ECO:0000256" key="1">
    <source>
        <dbReference type="ARBA" id="ARBA00022729"/>
    </source>
</evidence>
<dbReference type="PANTHER" id="PTHR33376:SF4">
    <property type="entry name" value="SIALIC ACID-BINDING PERIPLASMIC PROTEIN SIAP"/>
    <property type="match status" value="1"/>
</dbReference>
<dbReference type="CDD" id="cd13603">
    <property type="entry name" value="PBP2_TRAP_Siap_TeaA_like"/>
    <property type="match status" value="1"/>
</dbReference>
<organism evidence="3 4">
    <name type="scientific">Sneathiella chinensis</name>
    <dbReference type="NCBI Taxonomy" id="349750"/>
    <lineage>
        <taxon>Bacteria</taxon>
        <taxon>Pseudomonadati</taxon>
        <taxon>Pseudomonadota</taxon>
        <taxon>Alphaproteobacteria</taxon>
        <taxon>Sneathiellales</taxon>
        <taxon>Sneathiellaceae</taxon>
        <taxon>Sneathiella</taxon>
    </lineage>
</organism>
<reference evidence="3" key="1">
    <citation type="journal article" date="2014" name="Int. J. Syst. Evol. Microbiol.">
        <title>Complete genome of a new Firmicutes species belonging to the dominant human colonic microbiota ('Ruminococcus bicirculans') reveals two chromosomes and a selective capacity to utilize plant glucans.</title>
        <authorList>
            <consortium name="NISC Comparative Sequencing Program"/>
            <person name="Wegmann U."/>
            <person name="Louis P."/>
            <person name="Goesmann A."/>
            <person name="Henrissat B."/>
            <person name="Duncan S.H."/>
            <person name="Flint H.J."/>
        </authorList>
    </citation>
    <scope>NUCLEOTIDE SEQUENCE</scope>
    <source>
        <strain evidence="3">NBRC 103408</strain>
    </source>
</reference>
<feature type="chain" id="PRO_5045672705" evidence="2">
    <location>
        <begin position="25"/>
        <end position="334"/>
    </location>
</feature>
<proteinExistence type="predicted"/>